<evidence type="ECO:0000256" key="7">
    <source>
        <dbReference type="ARBA" id="ARBA00023136"/>
    </source>
</evidence>
<evidence type="ECO:0000313" key="10">
    <source>
        <dbReference type="EMBL" id="GKT37513.1"/>
    </source>
</evidence>
<gene>
    <name evidence="10" type="ORF">ADUPG1_003451</name>
</gene>
<evidence type="ECO:0000256" key="3">
    <source>
        <dbReference type="ARBA" id="ARBA00008017"/>
    </source>
</evidence>
<comment type="caution">
    <text evidence="10">The sequence shown here is derived from an EMBL/GenBank/DDBJ whole genome shotgun (WGS) entry which is preliminary data.</text>
</comment>
<comment type="similarity">
    <text evidence="3">Belongs to the MscS (TC 1.A.23) family.</text>
</comment>
<dbReference type="EMBL" id="BQXS01004742">
    <property type="protein sequence ID" value="GKT37513.1"/>
    <property type="molecule type" value="Genomic_DNA"/>
</dbReference>
<accession>A0ABQ5L0M8</accession>
<evidence type="ECO:0000256" key="4">
    <source>
        <dbReference type="ARBA" id="ARBA00022475"/>
    </source>
</evidence>
<feature type="transmembrane region" description="Helical" evidence="8">
    <location>
        <begin position="75"/>
        <end position="93"/>
    </location>
</feature>
<dbReference type="Pfam" id="PF00924">
    <property type="entry name" value="MS_channel_2nd"/>
    <property type="match status" value="1"/>
</dbReference>
<dbReference type="InterPro" id="IPR006685">
    <property type="entry name" value="MscS_channel_2nd"/>
</dbReference>
<dbReference type="PANTHER" id="PTHR30460">
    <property type="entry name" value="MODERATE CONDUCTANCE MECHANOSENSITIVE CHANNEL YBIO"/>
    <property type="match status" value="1"/>
</dbReference>
<evidence type="ECO:0000256" key="2">
    <source>
        <dbReference type="ARBA" id="ARBA00004236"/>
    </source>
</evidence>
<feature type="transmembrane region" description="Helical" evidence="8">
    <location>
        <begin position="36"/>
        <end position="55"/>
    </location>
</feature>
<evidence type="ECO:0000256" key="5">
    <source>
        <dbReference type="ARBA" id="ARBA00022692"/>
    </source>
</evidence>
<evidence type="ECO:0000259" key="9">
    <source>
        <dbReference type="Pfam" id="PF00924"/>
    </source>
</evidence>
<dbReference type="InterPro" id="IPR045276">
    <property type="entry name" value="YbiO_bact"/>
</dbReference>
<dbReference type="SUPFAM" id="SSF82861">
    <property type="entry name" value="Mechanosensitive channel protein MscS (YggB), transmembrane region"/>
    <property type="match status" value="1"/>
</dbReference>
<dbReference type="PANTHER" id="PTHR30460:SF0">
    <property type="entry name" value="MODERATE CONDUCTANCE MECHANOSENSITIVE CHANNEL YBIO"/>
    <property type="match status" value="1"/>
</dbReference>
<feature type="transmembrane region" description="Helical" evidence="8">
    <location>
        <begin position="113"/>
        <end position="138"/>
    </location>
</feature>
<organism evidence="10 11">
    <name type="scientific">Aduncisulcus paluster</name>
    <dbReference type="NCBI Taxonomy" id="2918883"/>
    <lineage>
        <taxon>Eukaryota</taxon>
        <taxon>Metamonada</taxon>
        <taxon>Carpediemonas-like organisms</taxon>
        <taxon>Aduncisulcus</taxon>
    </lineage>
</organism>
<feature type="non-terminal residue" evidence="10">
    <location>
        <position position="1"/>
    </location>
</feature>
<keyword evidence="4" id="KW-1003">Cell membrane</keyword>
<feature type="transmembrane region" description="Helical" evidence="8">
    <location>
        <begin position="144"/>
        <end position="166"/>
    </location>
</feature>
<dbReference type="Gene3D" id="1.10.287.1260">
    <property type="match status" value="1"/>
</dbReference>
<dbReference type="Proteomes" id="UP001057375">
    <property type="component" value="Unassembled WGS sequence"/>
</dbReference>
<evidence type="ECO:0000256" key="1">
    <source>
        <dbReference type="ARBA" id="ARBA00004141"/>
    </source>
</evidence>
<comment type="subcellular location">
    <subcellularLocation>
        <location evidence="2">Cell membrane</location>
    </subcellularLocation>
    <subcellularLocation>
        <location evidence="1">Membrane</location>
        <topology evidence="1">Multi-pass membrane protein</topology>
    </subcellularLocation>
</comment>
<protein>
    <submittedName>
        <fullName evidence="10">Mechanosensitive ion channel MscS like protein</fullName>
    </submittedName>
</protein>
<feature type="non-terminal residue" evidence="10">
    <location>
        <position position="210"/>
    </location>
</feature>
<dbReference type="Gene3D" id="2.30.30.60">
    <property type="match status" value="1"/>
</dbReference>
<reference evidence="10" key="1">
    <citation type="submission" date="2022-03" db="EMBL/GenBank/DDBJ databases">
        <title>Draft genome sequence of Aduncisulcus paluster, a free-living microaerophilic Fornicata.</title>
        <authorList>
            <person name="Yuyama I."/>
            <person name="Kume K."/>
            <person name="Tamura T."/>
            <person name="Inagaki Y."/>
            <person name="Hashimoto T."/>
        </authorList>
    </citation>
    <scope>NUCLEOTIDE SEQUENCE</scope>
    <source>
        <strain evidence="10">NY0171</strain>
    </source>
</reference>
<name>A0ABQ5L0M8_9EUKA</name>
<proteinExistence type="inferred from homology"/>
<keyword evidence="11" id="KW-1185">Reference proteome</keyword>
<evidence type="ECO:0000256" key="8">
    <source>
        <dbReference type="SAM" id="Phobius"/>
    </source>
</evidence>
<dbReference type="InterPro" id="IPR011014">
    <property type="entry name" value="MscS_channel_TM-2"/>
</dbReference>
<keyword evidence="6 8" id="KW-1133">Transmembrane helix</keyword>
<dbReference type="SUPFAM" id="SSF50182">
    <property type="entry name" value="Sm-like ribonucleoproteins"/>
    <property type="match status" value="1"/>
</dbReference>
<dbReference type="InterPro" id="IPR023408">
    <property type="entry name" value="MscS_beta-dom_sf"/>
</dbReference>
<feature type="domain" description="Mechanosensitive ion channel MscS" evidence="9">
    <location>
        <begin position="164"/>
        <end position="208"/>
    </location>
</feature>
<keyword evidence="5 8" id="KW-0812">Transmembrane</keyword>
<sequence>LADMVIRKLVTLAADLVVSSDDSDEMDGNYISRVKSLLVCSFRALLFCGIGFYLIDVWGFDFDLGERVVGAVFESMSALLMAYVIWVFINRFFERKIAEKRKDDDHSYEGDHFSTLLLLVKTFLFATIFIVTILIVLAALGVNIGSLIAGASVFGIAIGFGSQTLVKDIISGIFFLMDDAFRVGDYIETAGAKGTVEAISVRSIKLRHHR</sequence>
<dbReference type="InterPro" id="IPR010920">
    <property type="entry name" value="LSM_dom_sf"/>
</dbReference>
<evidence type="ECO:0000313" key="11">
    <source>
        <dbReference type="Proteomes" id="UP001057375"/>
    </source>
</evidence>
<evidence type="ECO:0000256" key="6">
    <source>
        <dbReference type="ARBA" id="ARBA00022989"/>
    </source>
</evidence>
<keyword evidence="7 8" id="KW-0472">Membrane</keyword>